<keyword evidence="1" id="KW-0472">Membrane</keyword>
<dbReference type="Gene3D" id="2.30.29.30">
    <property type="entry name" value="Pleckstrin-homology domain (PH domain)/Phosphotyrosine-binding domain (PTB)"/>
    <property type="match status" value="1"/>
</dbReference>
<accession>A0A2W7QX37</accession>
<evidence type="ECO:0000313" key="3">
    <source>
        <dbReference type="EMBL" id="PZX50600.1"/>
    </source>
</evidence>
<keyword evidence="1" id="KW-0812">Transmembrane</keyword>
<dbReference type="InterPro" id="IPR011993">
    <property type="entry name" value="PH-like_dom_sf"/>
</dbReference>
<keyword evidence="1" id="KW-1133">Transmembrane helix</keyword>
<dbReference type="AlphaFoldDB" id="A0A2W7QX37"/>
<evidence type="ECO:0000256" key="1">
    <source>
        <dbReference type="SAM" id="Phobius"/>
    </source>
</evidence>
<dbReference type="Pfam" id="PF02893">
    <property type="entry name" value="GRAM"/>
    <property type="match status" value="1"/>
</dbReference>
<dbReference type="RefSeq" id="WP_111320252.1">
    <property type="nucleotide sequence ID" value="NZ_QKZT01000011.1"/>
</dbReference>
<feature type="transmembrane region" description="Helical" evidence="1">
    <location>
        <begin position="16"/>
        <end position="35"/>
    </location>
</feature>
<organism evidence="3 4">
    <name type="scientific">Algoriphagus chordae</name>
    <dbReference type="NCBI Taxonomy" id="237019"/>
    <lineage>
        <taxon>Bacteria</taxon>
        <taxon>Pseudomonadati</taxon>
        <taxon>Bacteroidota</taxon>
        <taxon>Cytophagia</taxon>
        <taxon>Cytophagales</taxon>
        <taxon>Cyclobacteriaceae</taxon>
        <taxon>Algoriphagus</taxon>
    </lineage>
</organism>
<dbReference type="InterPro" id="IPR004182">
    <property type="entry name" value="GRAM"/>
</dbReference>
<keyword evidence="4" id="KW-1185">Reference proteome</keyword>
<gene>
    <name evidence="3" type="ORF">LV85_02707</name>
</gene>
<feature type="transmembrane region" description="Helical" evidence="1">
    <location>
        <begin position="41"/>
        <end position="64"/>
    </location>
</feature>
<evidence type="ECO:0000259" key="2">
    <source>
        <dbReference type="Pfam" id="PF02893"/>
    </source>
</evidence>
<reference evidence="3 4" key="1">
    <citation type="submission" date="2018-06" db="EMBL/GenBank/DDBJ databases">
        <title>Genomic Encyclopedia of Archaeal and Bacterial Type Strains, Phase II (KMG-II): from individual species to whole genera.</title>
        <authorList>
            <person name="Goeker M."/>
        </authorList>
    </citation>
    <scope>NUCLEOTIDE SEQUENCE [LARGE SCALE GENOMIC DNA]</scope>
    <source>
        <strain evidence="3 4">DSM 19830</strain>
    </source>
</reference>
<dbReference type="OrthoDB" id="837929at2"/>
<dbReference type="Proteomes" id="UP000248882">
    <property type="component" value="Unassembled WGS sequence"/>
</dbReference>
<proteinExistence type="predicted"/>
<protein>
    <submittedName>
        <fullName evidence="3">GRAM domain-containing protein</fullName>
    </submittedName>
</protein>
<dbReference type="EMBL" id="QKZT01000011">
    <property type="protein sequence ID" value="PZX50600.1"/>
    <property type="molecule type" value="Genomic_DNA"/>
</dbReference>
<feature type="domain" description="GRAM" evidence="2">
    <location>
        <begin position="83"/>
        <end position="174"/>
    </location>
</feature>
<sequence length="184" mass="20800">MKAEINPINWRQKAGLVLLNGGLFMVLLVLSHYVWKGEFHDWYVLIFQGLFFGVFMAFGFPYVFGKIANSLGVRLGKSIHPALNTSEEIETEGPANLFRGAEAVGGKLFLTNERLIFKSHKINIRTGQSNFPYETITDVQARKTGKLIDNGLRILTTDGSEFDFVVAERASWMEKLQEKINRAN</sequence>
<name>A0A2W7QX37_9BACT</name>
<evidence type="ECO:0000313" key="4">
    <source>
        <dbReference type="Proteomes" id="UP000248882"/>
    </source>
</evidence>
<comment type="caution">
    <text evidence="3">The sequence shown here is derived from an EMBL/GenBank/DDBJ whole genome shotgun (WGS) entry which is preliminary data.</text>
</comment>